<dbReference type="Gene3D" id="1.10.10.10">
    <property type="entry name" value="Winged helix-like DNA-binding domain superfamily/Winged helix DNA-binding domain"/>
    <property type="match status" value="1"/>
</dbReference>
<dbReference type="CDD" id="cd08472">
    <property type="entry name" value="PBP2_CrgA_like_3"/>
    <property type="match status" value="1"/>
</dbReference>
<keyword evidence="7" id="KW-1185">Reference proteome</keyword>
<evidence type="ECO:0000256" key="3">
    <source>
        <dbReference type="ARBA" id="ARBA00023125"/>
    </source>
</evidence>
<dbReference type="SUPFAM" id="SSF46785">
    <property type="entry name" value="Winged helix' DNA-binding domain"/>
    <property type="match status" value="1"/>
</dbReference>
<feature type="domain" description="HTH lysR-type" evidence="5">
    <location>
        <begin position="1"/>
        <end position="53"/>
    </location>
</feature>
<protein>
    <submittedName>
        <fullName evidence="6">Transcriptional regulator</fullName>
    </submittedName>
</protein>
<dbReference type="Proteomes" id="UP000035352">
    <property type="component" value="Chromosome"/>
</dbReference>
<dbReference type="Gene3D" id="3.40.190.290">
    <property type="match status" value="1"/>
</dbReference>
<proteinExistence type="inferred from homology"/>
<dbReference type="PANTHER" id="PTHR30537">
    <property type="entry name" value="HTH-TYPE TRANSCRIPTIONAL REGULATOR"/>
    <property type="match status" value="1"/>
</dbReference>
<dbReference type="KEGG" id="pbh:AAW51_5127"/>
<keyword evidence="2" id="KW-0805">Transcription regulation</keyword>
<dbReference type="STRING" id="413882.AAW51_5127"/>
<evidence type="ECO:0000313" key="6">
    <source>
        <dbReference type="EMBL" id="AKJ31818.1"/>
    </source>
</evidence>
<evidence type="ECO:0000256" key="4">
    <source>
        <dbReference type="ARBA" id="ARBA00023163"/>
    </source>
</evidence>
<evidence type="ECO:0000256" key="1">
    <source>
        <dbReference type="ARBA" id="ARBA00009437"/>
    </source>
</evidence>
<dbReference type="PANTHER" id="PTHR30537:SF72">
    <property type="entry name" value="LYSR FAMILY TRANSCRIPTIONAL REGULATOR"/>
    <property type="match status" value="1"/>
</dbReference>
<gene>
    <name evidence="6" type="ORF">AAW51_5127</name>
</gene>
<comment type="similarity">
    <text evidence="1">Belongs to the LysR transcriptional regulatory family.</text>
</comment>
<reference evidence="6 7" key="1">
    <citation type="submission" date="2015-05" db="EMBL/GenBank/DDBJ databases">
        <authorList>
            <person name="Tang B."/>
            <person name="Yu Y."/>
        </authorList>
    </citation>
    <scope>NUCLEOTIDE SEQUENCE [LARGE SCALE GENOMIC DNA]</scope>
    <source>
        <strain evidence="6 7">DSM 7029</strain>
    </source>
</reference>
<evidence type="ECO:0000256" key="2">
    <source>
        <dbReference type="ARBA" id="ARBA00023015"/>
    </source>
</evidence>
<evidence type="ECO:0000259" key="5">
    <source>
        <dbReference type="PROSITE" id="PS50931"/>
    </source>
</evidence>
<dbReference type="FunFam" id="3.40.190.290:FF:000001">
    <property type="entry name" value="Transcriptional regulator, LysR family"/>
    <property type="match status" value="1"/>
</dbReference>
<accession>A0A0G3BV02</accession>
<dbReference type="SUPFAM" id="SSF53850">
    <property type="entry name" value="Periplasmic binding protein-like II"/>
    <property type="match status" value="1"/>
</dbReference>
<dbReference type="Pfam" id="PF00126">
    <property type="entry name" value="HTH_1"/>
    <property type="match status" value="1"/>
</dbReference>
<dbReference type="PATRIC" id="fig|413882.6.peg.5353"/>
<organism evidence="6 7">
    <name type="scientific">Caldimonas brevitalea</name>
    <dbReference type="NCBI Taxonomy" id="413882"/>
    <lineage>
        <taxon>Bacteria</taxon>
        <taxon>Pseudomonadati</taxon>
        <taxon>Pseudomonadota</taxon>
        <taxon>Betaproteobacteria</taxon>
        <taxon>Burkholderiales</taxon>
        <taxon>Sphaerotilaceae</taxon>
        <taxon>Caldimonas</taxon>
    </lineage>
</organism>
<dbReference type="GO" id="GO:0043565">
    <property type="term" value="F:sequence-specific DNA binding"/>
    <property type="evidence" value="ECO:0007669"/>
    <property type="project" value="TreeGrafter"/>
</dbReference>
<dbReference type="Pfam" id="PF03466">
    <property type="entry name" value="LysR_substrate"/>
    <property type="match status" value="1"/>
</dbReference>
<dbReference type="AlphaFoldDB" id="A0A0G3BV02"/>
<dbReference type="InterPro" id="IPR005119">
    <property type="entry name" value="LysR_subst-bd"/>
</dbReference>
<dbReference type="InterPro" id="IPR036388">
    <property type="entry name" value="WH-like_DNA-bd_sf"/>
</dbReference>
<evidence type="ECO:0000313" key="7">
    <source>
        <dbReference type="Proteomes" id="UP000035352"/>
    </source>
</evidence>
<dbReference type="EMBL" id="CP011371">
    <property type="protein sequence ID" value="AKJ31818.1"/>
    <property type="molecule type" value="Genomic_DNA"/>
</dbReference>
<dbReference type="InterPro" id="IPR000847">
    <property type="entry name" value="LysR_HTH_N"/>
</dbReference>
<dbReference type="InterPro" id="IPR058163">
    <property type="entry name" value="LysR-type_TF_proteobact-type"/>
</dbReference>
<keyword evidence="4" id="KW-0804">Transcription</keyword>
<dbReference type="PROSITE" id="PS50931">
    <property type="entry name" value="HTH_LYSR"/>
    <property type="match status" value="1"/>
</dbReference>
<dbReference type="InterPro" id="IPR036390">
    <property type="entry name" value="WH_DNA-bd_sf"/>
</dbReference>
<name>A0A0G3BV02_9BURK</name>
<dbReference type="FunFam" id="1.10.10.10:FF:000001">
    <property type="entry name" value="LysR family transcriptional regulator"/>
    <property type="match status" value="1"/>
</dbReference>
<keyword evidence="3" id="KW-0238">DNA-binding</keyword>
<sequence length="294" mass="33065">MQVFSKVAEHRSFARAAEQLDLPRATVTSAVQQLETQLGVRLLQRTTRRVSLTEEGVSYLERCQRVLEELAEAEHLFSTRVQPQGVVRLDLPERLGRFSVIPALPEFLARHPGLQLRLSTSDRFVDPVGEGIDCVVRVGTLRDSSLVARRVGTLEQINLASCAYLERHGRPRSPDDLADHWAVNYFSSRTGRDLDWEYEQDGEVRSLKLRSRVSVSNSDAYLACCVAGLGLIQAPRDGVRELLDTGVLEEVLPRWRPQALPVSVIYAHHRHLSPRVRCFVEWVSEVLAAALARA</sequence>
<dbReference type="GO" id="GO:0003700">
    <property type="term" value="F:DNA-binding transcription factor activity"/>
    <property type="evidence" value="ECO:0007669"/>
    <property type="project" value="InterPro"/>
</dbReference>
<dbReference type="GO" id="GO:0006351">
    <property type="term" value="P:DNA-templated transcription"/>
    <property type="evidence" value="ECO:0007669"/>
    <property type="project" value="TreeGrafter"/>
</dbReference>